<proteinExistence type="predicted"/>
<reference evidence="2" key="2">
    <citation type="submission" date="2025-09" db="UniProtKB">
        <authorList>
            <consortium name="Ensembl"/>
        </authorList>
    </citation>
    <scope>IDENTIFICATION</scope>
</reference>
<organism evidence="2 3">
    <name type="scientific">Crocodylus porosus</name>
    <name type="common">Saltwater crocodile</name>
    <name type="synonym">Estuarine crocodile</name>
    <dbReference type="NCBI Taxonomy" id="8502"/>
    <lineage>
        <taxon>Eukaryota</taxon>
        <taxon>Metazoa</taxon>
        <taxon>Chordata</taxon>
        <taxon>Craniata</taxon>
        <taxon>Vertebrata</taxon>
        <taxon>Euteleostomi</taxon>
        <taxon>Archelosauria</taxon>
        <taxon>Archosauria</taxon>
        <taxon>Crocodylia</taxon>
        <taxon>Longirostres</taxon>
        <taxon>Crocodylidae</taxon>
        <taxon>Crocodylus</taxon>
    </lineage>
</organism>
<feature type="transmembrane region" description="Helical" evidence="1">
    <location>
        <begin position="32"/>
        <end position="53"/>
    </location>
</feature>
<evidence type="ECO:0000313" key="2">
    <source>
        <dbReference type="Ensembl" id="ENSCPRP00005013982.1"/>
    </source>
</evidence>
<dbReference type="AlphaFoldDB" id="A0A7M4FX07"/>
<evidence type="ECO:0000313" key="3">
    <source>
        <dbReference type="Proteomes" id="UP000594220"/>
    </source>
</evidence>
<protein>
    <submittedName>
        <fullName evidence="2">Uncharacterized protein</fullName>
    </submittedName>
</protein>
<reference evidence="2" key="1">
    <citation type="submission" date="2025-08" db="UniProtKB">
        <authorList>
            <consortium name="Ensembl"/>
        </authorList>
    </citation>
    <scope>IDENTIFICATION</scope>
</reference>
<feature type="transmembrane region" description="Helical" evidence="1">
    <location>
        <begin position="85"/>
        <end position="106"/>
    </location>
</feature>
<name>A0A7M4FX07_CROPO</name>
<dbReference type="Proteomes" id="UP000594220">
    <property type="component" value="Unplaced"/>
</dbReference>
<accession>A0A7M4FX07</accession>
<dbReference type="GeneTree" id="ENSGT00960000190136"/>
<evidence type="ECO:0000256" key="1">
    <source>
        <dbReference type="SAM" id="Phobius"/>
    </source>
</evidence>
<keyword evidence="3" id="KW-1185">Reference proteome</keyword>
<keyword evidence="1" id="KW-0472">Membrane</keyword>
<dbReference type="Ensembl" id="ENSCPRT00005016414.1">
    <property type="protein sequence ID" value="ENSCPRP00005013982.1"/>
    <property type="gene ID" value="ENSCPRG00005009844.1"/>
</dbReference>
<sequence length="110" mass="12652">MFSSVTIPWFHFFLLELCVQMLGSLLPVKIPILSSIPVLQVNSLILYQALLLYKNKRLNFDEKLQCYTWKLARGKEKNAVKFQHGLFLVPCIQCFVVAFGICSRIPPFST</sequence>
<keyword evidence="1" id="KW-0812">Transmembrane</keyword>
<keyword evidence="1" id="KW-1133">Transmembrane helix</keyword>